<keyword evidence="6" id="KW-1015">Disulfide bond</keyword>
<keyword evidence="7" id="KW-0325">Glycoprotein</keyword>
<evidence type="ECO:0000256" key="3">
    <source>
        <dbReference type="ARBA" id="ARBA00022729"/>
    </source>
</evidence>
<dbReference type="CDD" id="cd02961">
    <property type="entry name" value="PDI_a_family"/>
    <property type="match status" value="1"/>
</dbReference>
<evidence type="ECO:0000313" key="14">
    <source>
        <dbReference type="Proteomes" id="UP000198406"/>
    </source>
</evidence>
<keyword evidence="3 10" id="KW-0732">Signal</keyword>
<name>A0A1Z5KAM4_FISSO</name>
<keyword evidence="14" id="KW-1185">Reference proteome</keyword>
<feature type="signal peptide" evidence="10">
    <location>
        <begin position="1"/>
        <end position="16"/>
    </location>
</feature>
<dbReference type="GO" id="GO:0000139">
    <property type="term" value="C:Golgi membrane"/>
    <property type="evidence" value="ECO:0007669"/>
    <property type="project" value="TreeGrafter"/>
</dbReference>
<dbReference type="PROSITE" id="PS51352">
    <property type="entry name" value="THIOREDOXIN_2"/>
    <property type="match status" value="1"/>
</dbReference>
<evidence type="ECO:0000256" key="1">
    <source>
        <dbReference type="ARBA" id="ARBA00001974"/>
    </source>
</evidence>
<dbReference type="InterPro" id="IPR017905">
    <property type="entry name" value="ERV/ALR_sulphydryl_oxidase"/>
</dbReference>
<feature type="compositionally biased region" description="Basic and acidic residues" evidence="9">
    <location>
        <begin position="204"/>
        <end position="216"/>
    </location>
</feature>
<keyword evidence="8" id="KW-0472">Membrane</keyword>
<dbReference type="InParanoid" id="A0A1Z5KAM4"/>
<evidence type="ECO:0000313" key="13">
    <source>
        <dbReference type="EMBL" id="GAX23246.1"/>
    </source>
</evidence>
<dbReference type="Proteomes" id="UP000198406">
    <property type="component" value="Unassembled WGS sequence"/>
</dbReference>
<feature type="region of interest" description="Disordered" evidence="9">
    <location>
        <begin position="162"/>
        <end position="254"/>
    </location>
</feature>
<reference evidence="13 14" key="1">
    <citation type="journal article" date="2015" name="Plant Cell">
        <title>Oil accumulation by the oleaginous diatom Fistulifera solaris as revealed by the genome and transcriptome.</title>
        <authorList>
            <person name="Tanaka T."/>
            <person name="Maeda Y."/>
            <person name="Veluchamy A."/>
            <person name="Tanaka M."/>
            <person name="Abida H."/>
            <person name="Marechal E."/>
            <person name="Bowler C."/>
            <person name="Muto M."/>
            <person name="Sunaga Y."/>
            <person name="Tanaka M."/>
            <person name="Yoshino T."/>
            <person name="Taniguchi T."/>
            <person name="Fukuda Y."/>
            <person name="Nemoto M."/>
            <person name="Matsumoto M."/>
            <person name="Wong P.S."/>
            <person name="Aburatani S."/>
            <person name="Fujibuchi W."/>
        </authorList>
    </citation>
    <scope>NUCLEOTIDE SEQUENCE [LARGE SCALE GENOMIC DNA]</scope>
    <source>
        <strain evidence="13 14">JPCC DA0580</strain>
    </source>
</reference>
<keyword evidence="8" id="KW-1133">Transmembrane helix</keyword>
<dbReference type="GO" id="GO:0003756">
    <property type="term" value="F:protein disulfide isomerase activity"/>
    <property type="evidence" value="ECO:0007669"/>
    <property type="project" value="TreeGrafter"/>
</dbReference>
<dbReference type="InterPro" id="IPR036774">
    <property type="entry name" value="ERV/ALR_sulphydryl_oxid_sf"/>
</dbReference>
<feature type="compositionally biased region" description="Basic and acidic residues" evidence="9">
    <location>
        <begin position="169"/>
        <end position="180"/>
    </location>
</feature>
<dbReference type="InterPro" id="IPR013766">
    <property type="entry name" value="Thioredoxin_domain"/>
</dbReference>
<dbReference type="GO" id="GO:0005615">
    <property type="term" value="C:extracellular space"/>
    <property type="evidence" value="ECO:0007669"/>
    <property type="project" value="TreeGrafter"/>
</dbReference>
<feature type="transmembrane region" description="Helical" evidence="8">
    <location>
        <begin position="625"/>
        <end position="641"/>
    </location>
</feature>
<evidence type="ECO:0000256" key="9">
    <source>
        <dbReference type="SAM" id="MobiDB-lite"/>
    </source>
</evidence>
<evidence type="ECO:0000259" key="12">
    <source>
        <dbReference type="PROSITE" id="PS51352"/>
    </source>
</evidence>
<keyword evidence="2 8" id="KW-0285">Flavoprotein</keyword>
<dbReference type="Pfam" id="PF04777">
    <property type="entry name" value="Evr1_Alr"/>
    <property type="match status" value="1"/>
</dbReference>
<keyword evidence="4 8" id="KW-0274">FAD</keyword>
<dbReference type="EC" id="1.8.3.2" evidence="8"/>
<dbReference type="EMBL" id="BDSP01000199">
    <property type="protein sequence ID" value="GAX23246.1"/>
    <property type="molecule type" value="Genomic_DNA"/>
</dbReference>
<feature type="domain" description="Thioredoxin" evidence="12">
    <location>
        <begin position="9"/>
        <end position="134"/>
    </location>
</feature>
<comment type="caution">
    <text evidence="13">The sequence shown here is derived from an EMBL/GenBank/DDBJ whole genome shotgun (WGS) entry which is preliminary data.</text>
</comment>
<dbReference type="Gene3D" id="1.20.120.310">
    <property type="entry name" value="ERV/ALR sulfhydryl oxidase domain"/>
    <property type="match status" value="1"/>
</dbReference>
<evidence type="ECO:0000256" key="8">
    <source>
        <dbReference type="RuleBase" id="RU371123"/>
    </source>
</evidence>
<evidence type="ECO:0000256" key="10">
    <source>
        <dbReference type="SAM" id="SignalP"/>
    </source>
</evidence>
<proteinExistence type="predicted"/>
<dbReference type="Pfam" id="PF00085">
    <property type="entry name" value="Thioredoxin"/>
    <property type="match status" value="1"/>
</dbReference>
<dbReference type="GO" id="GO:0006457">
    <property type="term" value="P:protein folding"/>
    <property type="evidence" value="ECO:0007669"/>
    <property type="project" value="TreeGrafter"/>
</dbReference>
<comment type="cofactor">
    <cofactor evidence="1 8">
        <name>FAD</name>
        <dbReference type="ChEBI" id="CHEBI:57692"/>
    </cofactor>
</comment>
<evidence type="ECO:0000256" key="7">
    <source>
        <dbReference type="ARBA" id="ARBA00023180"/>
    </source>
</evidence>
<gene>
    <name evidence="13" type="ORF">FisN_21Hh070</name>
</gene>
<dbReference type="Gene3D" id="3.40.30.10">
    <property type="entry name" value="Glutaredoxin"/>
    <property type="match status" value="1"/>
</dbReference>
<organism evidence="13 14">
    <name type="scientific">Fistulifera solaris</name>
    <name type="common">Oleaginous diatom</name>
    <dbReference type="NCBI Taxonomy" id="1519565"/>
    <lineage>
        <taxon>Eukaryota</taxon>
        <taxon>Sar</taxon>
        <taxon>Stramenopiles</taxon>
        <taxon>Ochrophyta</taxon>
        <taxon>Bacillariophyta</taxon>
        <taxon>Bacillariophyceae</taxon>
        <taxon>Bacillariophycidae</taxon>
        <taxon>Naviculales</taxon>
        <taxon>Naviculaceae</taxon>
        <taxon>Fistulifera</taxon>
    </lineage>
</organism>
<protein>
    <recommendedName>
        <fullName evidence="8">Sulfhydryl oxidase</fullName>
        <ecNumber evidence="8">1.8.3.2</ecNumber>
    </recommendedName>
</protein>
<keyword evidence="8" id="KW-0812">Transmembrane</keyword>
<comment type="catalytic activity">
    <reaction evidence="8">
        <text>2 R'C(R)SH + O2 = R'C(R)S-S(R)CR' + H2O2</text>
        <dbReference type="Rhea" id="RHEA:17357"/>
        <dbReference type="ChEBI" id="CHEBI:15379"/>
        <dbReference type="ChEBI" id="CHEBI:16240"/>
        <dbReference type="ChEBI" id="CHEBI:16520"/>
        <dbReference type="ChEBI" id="CHEBI:17412"/>
        <dbReference type="EC" id="1.8.3.2"/>
    </reaction>
</comment>
<feature type="domain" description="ERV/ALR sulfhydryl oxidase" evidence="11">
    <location>
        <begin position="416"/>
        <end position="546"/>
    </location>
</feature>
<accession>A0A1Z5KAM4</accession>
<dbReference type="OrthoDB" id="59470at2759"/>
<evidence type="ECO:0000256" key="6">
    <source>
        <dbReference type="ARBA" id="ARBA00023157"/>
    </source>
</evidence>
<evidence type="ECO:0000256" key="5">
    <source>
        <dbReference type="ARBA" id="ARBA00023002"/>
    </source>
</evidence>
<dbReference type="PANTHER" id="PTHR22897">
    <property type="entry name" value="QUIESCIN Q6-RELATED SULFHYDRYL OXIDASE"/>
    <property type="match status" value="1"/>
</dbReference>
<dbReference type="PROSITE" id="PS51324">
    <property type="entry name" value="ERV_ALR"/>
    <property type="match status" value="1"/>
</dbReference>
<feature type="chain" id="PRO_5012148050" description="Sulfhydryl oxidase" evidence="10">
    <location>
        <begin position="17"/>
        <end position="671"/>
    </location>
</feature>
<dbReference type="InterPro" id="IPR039798">
    <property type="entry name" value="Sulfhydryl_oxidase"/>
</dbReference>
<evidence type="ECO:0000259" key="11">
    <source>
        <dbReference type="PROSITE" id="PS51324"/>
    </source>
</evidence>
<dbReference type="GO" id="GO:0016971">
    <property type="term" value="F:flavin-dependent sulfhydryl oxidase activity"/>
    <property type="evidence" value="ECO:0007669"/>
    <property type="project" value="InterPro"/>
</dbReference>
<dbReference type="PANTHER" id="PTHR22897:SF8">
    <property type="entry name" value="SULFHYDRYL OXIDASE"/>
    <property type="match status" value="1"/>
</dbReference>
<evidence type="ECO:0000256" key="2">
    <source>
        <dbReference type="ARBA" id="ARBA00022630"/>
    </source>
</evidence>
<evidence type="ECO:0000256" key="4">
    <source>
        <dbReference type="ARBA" id="ARBA00022827"/>
    </source>
</evidence>
<sequence length="671" mass="75922">MLRLLFWLLLLSKSSADKAFLYGDVPEVEDVGELEKTNDKILLVEFYSPYCGHCIAFKPHYIEAAKTLLAEHGNEIHVKAISCAVHRALCSKWAISGVPSIFVVPTGAEPVKDNAVALSQSELKWDKIIDLLPVRPIAANAPNDMLSESKILSNTAREVIEKVPAGENNKIDKAKSNKPSDDEDNLSNDSPPRPKAGAALAKNRQRDMDKFKDQMKVKLQKQKPKGVKGAGNKKGPPNMPIDEDEGATPTMKGNKVQTAEFLERKRKYINFMKQQKKKNKKIVFDAGPGIPLGKPAFQKDVTKTKLVERIPAVKRVIRMGAEEQLILDCTMAIWHGLTFNVFKKGGSLTPAKQKALTNWLDLLDISLPPEWAVHSLIYDLRQNIAYISERFENMKEVVDRYQIRRKYFSPTCGIKNKTLPAKVGCGHWRLFHVISVGIAEHRGGLNLVDTEVRPVGTRTFSPEEAADTVRDYIAHFFYCEDCAQSFLEDYDDCEKHRRCVRLSSDTYSASDEDWKEFAMWFWEVHNSLNVELVNEAADAELKKKQKAFLSRAGAGPGIASPQTTIQALWPDMSDCLVCFNIDGTWNEAAVFRRLEETYWPDFDFDFDHMDNRLIWFAGDTPANRGLMYFLATALIVLFYFLKTSISTPHIQRSLWLAKNLGPHMAPKKRKL</sequence>
<dbReference type="SUPFAM" id="SSF52833">
    <property type="entry name" value="Thioredoxin-like"/>
    <property type="match status" value="1"/>
</dbReference>
<dbReference type="AlphaFoldDB" id="A0A1Z5KAM4"/>
<dbReference type="SUPFAM" id="SSF69000">
    <property type="entry name" value="FAD-dependent thiol oxidase"/>
    <property type="match status" value="1"/>
</dbReference>
<dbReference type="InterPro" id="IPR036249">
    <property type="entry name" value="Thioredoxin-like_sf"/>
</dbReference>
<keyword evidence="5 8" id="KW-0560">Oxidoreductase</keyword>